<evidence type="ECO:0000313" key="2">
    <source>
        <dbReference type="EMBL" id="CAH2405355.1"/>
    </source>
</evidence>
<protein>
    <recommendedName>
        <fullName evidence="1">SnoaL-like domain-containing protein</fullName>
    </recommendedName>
</protein>
<evidence type="ECO:0000313" key="3">
    <source>
        <dbReference type="Proteomes" id="UP001153050"/>
    </source>
</evidence>
<keyword evidence="3" id="KW-1185">Reference proteome</keyword>
<dbReference type="InterPro" id="IPR037401">
    <property type="entry name" value="SnoaL-like"/>
</dbReference>
<comment type="caution">
    <text evidence="2">The sequence shown here is derived from an EMBL/GenBank/DDBJ whole genome shotgun (WGS) entry which is preliminary data.</text>
</comment>
<reference evidence="2 3" key="1">
    <citation type="submission" date="2022-03" db="EMBL/GenBank/DDBJ databases">
        <authorList>
            <person name="Brunel B."/>
        </authorList>
    </citation>
    <scope>NUCLEOTIDE SEQUENCE [LARGE SCALE GENOMIC DNA]</scope>
    <source>
        <strain evidence="2">STM5069sample</strain>
    </source>
</reference>
<organism evidence="2 3">
    <name type="scientific">Mesorhizobium escarrei</name>
    <dbReference type="NCBI Taxonomy" id="666018"/>
    <lineage>
        <taxon>Bacteria</taxon>
        <taxon>Pseudomonadati</taxon>
        <taxon>Pseudomonadota</taxon>
        <taxon>Alphaproteobacteria</taxon>
        <taxon>Hyphomicrobiales</taxon>
        <taxon>Phyllobacteriaceae</taxon>
        <taxon>Mesorhizobium</taxon>
    </lineage>
</organism>
<dbReference type="Proteomes" id="UP001153050">
    <property type="component" value="Unassembled WGS sequence"/>
</dbReference>
<proteinExistence type="predicted"/>
<evidence type="ECO:0000259" key="1">
    <source>
        <dbReference type="Pfam" id="PF13577"/>
    </source>
</evidence>
<name>A0ABM9E882_9HYPH</name>
<accession>A0ABM9E882</accession>
<feature type="domain" description="SnoaL-like" evidence="1">
    <location>
        <begin position="9"/>
        <end position="47"/>
    </location>
</feature>
<dbReference type="InterPro" id="IPR032710">
    <property type="entry name" value="NTF2-like_dom_sf"/>
</dbReference>
<gene>
    <name evidence="2" type="ORF">MES5069_460094</name>
</gene>
<dbReference type="EMBL" id="CAKXZT010000142">
    <property type="protein sequence ID" value="CAH2405355.1"/>
    <property type="molecule type" value="Genomic_DNA"/>
</dbReference>
<sequence length="74" mass="8177">MAQLVLEPAIARSHVRATHWIDARSWTVGASYLHRLVRTPGGWRVSTIAIRRLYEKGDRAVLAAAADRVDAAAK</sequence>
<dbReference type="Pfam" id="PF13577">
    <property type="entry name" value="SnoaL_4"/>
    <property type="match status" value="1"/>
</dbReference>
<dbReference type="Gene3D" id="3.10.450.50">
    <property type="match status" value="1"/>
</dbReference>
<dbReference type="SUPFAM" id="SSF54427">
    <property type="entry name" value="NTF2-like"/>
    <property type="match status" value="1"/>
</dbReference>